<evidence type="ECO:0000313" key="4">
    <source>
        <dbReference type="EMBL" id="KAF4595953.1"/>
    </source>
</evidence>
<dbReference type="GO" id="GO:0005634">
    <property type="term" value="C:nucleus"/>
    <property type="evidence" value="ECO:0007669"/>
    <property type="project" value="TreeGrafter"/>
</dbReference>
<dbReference type="InterPro" id="IPR008979">
    <property type="entry name" value="Galactose-bd-like_sf"/>
</dbReference>
<dbReference type="OrthoDB" id="2635at2759"/>
<evidence type="ECO:0000259" key="3">
    <source>
        <dbReference type="PROSITE" id="PS51532"/>
    </source>
</evidence>
<dbReference type="PROSITE" id="PS51532">
    <property type="entry name" value="PITH"/>
    <property type="match status" value="1"/>
</dbReference>
<comment type="caution">
    <text evidence="4">The sequence shown here is derived from an EMBL/GenBank/DDBJ whole genome shotgun (WGS) entry which is preliminary data.</text>
</comment>
<dbReference type="GO" id="GO:0005737">
    <property type="term" value="C:cytoplasm"/>
    <property type="evidence" value="ECO:0007669"/>
    <property type="project" value="UniProtKB-ARBA"/>
</dbReference>
<accession>A0A8H4QEA4</accession>
<dbReference type="InterPro" id="IPR037047">
    <property type="entry name" value="PITH_dom_sf"/>
</dbReference>
<dbReference type="InterPro" id="IPR010400">
    <property type="entry name" value="PITH_dom"/>
</dbReference>
<feature type="compositionally biased region" description="Basic and acidic residues" evidence="2">
    <location>
        <begin position="1"/>
        <end position="22"/>
    </location>
</feature>
<dbReference type="SUPFAM" id="SSF49785">
    <property type="entry name" value="Galactose-binding domain-like"/>
    <property type="match status" value="1"/>
</dbReference>
<keyword evidence="5" id="KW-1185">Reference proteome</keyword>
<dbReference type="PANTHER" id="PTHR12175:SF1">
    <property type="entry name" value="PITH DOMAIN-CONTAINING PROTEIN 1"/>
    <property type="match status" value="1"/>
</dbReference>
<dbReference type="Pfam" id="PF06201">
    <property type="entry name" value="PITH"/>
    <property type="match status" value="1"/>
</dbReference>
<evidence type="ECO:0000256" key="2">
    <source>
        <dbReference type="SAM" id="MobiDB-lite"/>
    </source>
</evidence>
<name>A0A8H4QEA4_9HYPO</name>
<dbReference type="Gene3D" id="2.60.120.470">
    <property type="entry name" value="PITH domain"/>
    <property type="match status" value="1"/>
</dbReference>
<dbReference type="AlphaFoldDB" id="A0A8H4QEA4"/>
<reference evidence="4 5" key="1">
    <citation type="journal article" date="2020" name="G3 (Bethesda)">
        <title>Genetic Underpinnings of Host Manipulation by Ophiocordyceps as Revealed by Comparative Transcriptomics.</title>
        <authorList>
            <person name="Will I."/>
            <person name="Das B."/>
            <person name="Trinh T."/>
            <person name="Brachmann A."/>
            <person name="Ohm R.A."/>
            <person name="de Bekker C."/>
        </authorList>
    </citation>
    <scope>NUCLEOTIDE SEQUENCE [LARGE SCALE GENOMIC DNA]</scope>
    <source>
        <strain evidence="4 5">EC05</strain>
    </source>
</reference>
<dbReference type="InterPro" id="IPR045099">
    <property type="entry name" value="PITH1-like"/>
</dbReference>
<gene>
    <name evidence="4" type="ORF">GQ602_001566</name>
</gene>
<organism evidence="4 5">
    <name type="scientific">Ophiocordyceps camponoti-floridani</name>
    <dbReference type="NCBI Taxonomy" id="2030778"/>
    <lineage>
        <taxon>Eukaryota</taxon>
        <taxon>Fungi</taxon>
        <taxon>Dikarya</taxon>
        <taxon>Ascomycota</taxon>
        <taxon>Pezizomycotina</taxon>
        <taxon>Sordariomycetes</taxon>
        <taxon>Hypocreomycetidae</taxon>
        <taxon>Hypocreales</taxon>
        <taxon>Ophiocordycipitaceae</taxon>
        <taxon>Ophiocordyceps</taxon>
    </lineage>
</organism>
<dbReference type="PANTHER" id="PTHR12175">
    <property type="entry name" value="AD039 HT014 THIOREDOXIN FAMILY TRP26"/>
    <property type="match status" value="1"/>
</dbReference>
<evidence type="ECO:0000313" key="5">
    <source>
        <dbReference type="Proteomes" id="UP000562929"/>
    </source>
</evidence>
<dbReference type="EMBL" id="JAACLJ010000001">
    <property type="protein sequence ID" value="KAF4595953.1"/>
    <property type="molecule type" value="Genomic_DNA"/>
</dbReference>
<dbReference type="Proteomes" id="UP000562929">
    <property type="component" value="Unassembled WGS sequence"/>
</dbReference>
<sequence length="224" mass="24877">MSHCHDEHHSHGHDSSHDHSDDITPALQSSLYEQIDFDQMTTLNEATRHAGKAVVKKTWAERMEIEPELVSDADEQLLMTIPFTAQVKLHSILIRTSPSASAPRTLDLYVNQPNLDFSSAEDAEATQRLELSQTSDVQDIPVRRALFSKVTQLSLLVRDNFGDDVSRLSYLGFRGEWTRLGRAPEQIVYEAAPQPGDHRLRGTGVNEVGGGSGAWVVKGAGWFC</sequence>
<proteinExistence type="inferred from homology"/>
<feature type="region of interest" description="Disordered" evidence="2">
    <location>
        <begin position="1"/>
        <end position="23"/>
    </location>
</feature>
<comment type="similarity">
    <text evidence="1">Belongs to the PITHD1 family.</text>
</comment>
<feature type="domain" description="PITH" evidence="3">
    <location>
        <begin position="20"/>
        <end position="193"/>
    </location>
</feature>
<evidence type="ECO:0000256" key="1">
    <source>
        <dbReference type="ARBA" id="ARBA00025788"/>
    </source>
</evidence>
<protein>
    <submittedName>
        <fullName evidence="4">DUF1000 domain protein</fullName>
    </submittedName>
</protein>